<evidence type="ECO:0000256" key="5">
    <source>
        <dbReference type="SAM" id="MobiDB-lite"/>
    </source>
</evidence>
<reference evidence="7 8" key="1">
    <citation type="submission" date="2018-03" db="EMBL/GenBank/DDBJ databases">
        <authorList>
            <person name="Guldener U."/>
        </authorList>
    </citation>
    <scope>NUCLEOTIDE SEQUENCE [LARGE SCALE GENOMIC DNA]</scope>
    <source>
        <strain evidence="7 8">DAOM196992</strain>
    </source>
</reference>
<evidence type="ECO:0000256" key="3">
    <source>
        <dbReference type="ARBA" id="ARBA00022737"/>
    </source>
</evidence>
<feature type="region of interest" description="Disordered" evidence="5">
    <location>
        <begin position="271"/>
        <end position="299"/>
    </location>
</feature>
<feature type="repeat" description="WD" evidence="4">
    <location>
        <begin position="371"/>
        <end position="388"/>
    </location>
</feature>
<dbReference type="Pfam" id="PF00400">
    <property type="entry name" value="WD40"/>
    <property type="match status" value="4"/>
</dbReference>
<dbReference type="InterPro" id="IPR038122">
    <property type="entry name" value="PFU_sf"/>
</dbReference>
<dbReference type="SUPFAM" id="SSF50978">
    <property type="entry name" value="WD40 repeat-like"/>
    <property type="match status" value="1"/>
</dbReference>
<keyword evidence="8" id="KW-1185">Reference proteome</keyword>
<dbReference type="GO" id="GO:0005737">
    <property type="term" value="C:cytoplasm"/>
    <property type="evidence" value="ECO:0007669"/>
    <property type="project" value="TreeGrafter"/>
</dbReference>
<feature type="region of interest" description="Disordered" evidence="5">
    <location>
        <begin position="555"/>
        <end position="595"/>
    </location>
</feature>
<dbReference type="InterPro" id="IPR015155">
    <property type="entry name" value="PFU"/>
</dbReference>
<dbReference type="Gene3D" id="2.130.10.10">
    <property type="entry name" value="YVTN repeat-like/Quinoprotein amine dehydrogenase"/>
    <property type="match status" value="2"/>
</dbReference>
<evidence type="ECO:0000259" key="6">
    <source>
        <dbReference type="PROSITE" id="PS51394"/>
    </source>
</evidence>
<dbReference type="AlphaFoldDB" id="A0A5C3FEA5"/>
<dbReference type="PANTHER" id="PTHR19849">
    <property type="entry name" value="PHOSPHOLIPASE A-2-ACTIVATING PROTEIN"/>
    <property type="match status" value="1"/>
</dbReference>
<dbReference type="InterPro" id="IPR015943">
    <property type="entry name" value="WD40/YVTN_repeat-like_dom_sf"/>
</dbReference>
<name>A0A5C3FEA5_9BASI</name>
<feature type="compositionally biased region" description="Low complexity" evidence="5">
    <location>
        <begin position="555"/>
        <end position="584"/>
    </location>
</feature>
<dbReference type="GO" id="GO:0005634">
    <property type="term" value="C:nucleus"/>
    <property type="evidence" value="ECO:0007669"/>
    <property type="project" value="TreeGrafter"/>
</dbReference>
<dbReference type="GO" id="GO:0010992">
    <property type="term" value="P:ubiquitin recycling"/>
    <property type="evidence" value="ECO:0007669"/>
    <property type="project" value="TreeGrafter"/>
</dbReference>
<dbReference type="InterPro" id="IPR036322">
    <property type="entry name" value="WD40_repeat_dom_sf"/>
</dbReference>
<feature type="compositionally biased region" description="Low complexity" evidence="5">
    <location>
        <begin position="352"/>
        <end position="369"/>
    </location>
</feature>
<feature type="repeat" description="WD" evidence="4">
    <location>
        <begin position="296"/>
        <end position="325"/>
    </location>
</feature>
<organism evidence="7 8">
    <name type="scientific">Pseudozyma flocculosa</name>
    <dbReference type="NCBI Taxonomy" id="84751"/>
    <lineage>
        <taxon>Eukaryota</taxon>
        <taxon>Fungi</taxon>
        <taxon>Dikarya</taxon>
        <taxon>Basidiomycota</taxon>
        <taxon>Ustilaginomycotina</taxon>
        <taxon>Ustilaginomycetes</taxon>
        <taxon>Ustilaginales</taxon>
        <taxon>Ustilaginaceae</taxon>
        <taxon>Pseudozyma</taxon>
    </lineage>
</organism>
<dbReference type="PROSITE" id="PS50082">
    <property type="entry name" value="WD_REPEATS_2"/>
    <property type="match status" value="2"/>
</dbReference>
<feature type="region of interest" description="Disordered" evidence="5">
    <location>
        <begin position="352"/>
        <end position="378"/>
    </location>
</feature>
<gene>
    <name evidence="7" type="ORF">PSFLO_07518</name>
</gene>
<dbReference type="PRINTS" id="PR00320">
    <property type="entry name" value="GPROTEINBRPT"/>
</dbReference>
<keyword evidence="2 4" id="KW-0853">WD repeat</keyword>
<keyword evidence="3" id="KW-0677">Repeat</keyword>
<evidence type="ECO:0000313" key="7">
    <source>
        <dbReference type="EMBL" id="SPO42035.1"/>
    </source>
</evidence>
<evidence type="ECO:0000256" key="2">
    <source>
        <dbReference type="ARBA" id="ARBA00022574"/>
    </source>
</evidence>
<protein>
    <submittedName>
        <fullName evidence="7">Related to DOA1 - involved in ubiquitin-dependent proteolysis</fullName>
    </submittedName>
</protein>
<dbReference type="SMART" id="SM00320">
    <property type="entry name" value="WD40"/>
    <property type="match status" value="5"/>
</dbReference>
<dbReference type="EMBL" id="OOIP01000035">
    <property type="protein sequence ID" value="SPO42035.1"/>
    <property type="molecule type" value="Genomic_DNA"/>
</dbReference>
<dbReference type="Pfam" id="PF09070">
    <property type="entry name" value="PFU"/>
    <property type="match status" value="1"/>
</dbReference>
<dbReference type="Gene3D" id="3.10.20.870">
    <property type="entry name" value="PFU (PLAA family ubiquitin binding), C-terminal domain"/>
    <property type="match status" value="1"/>
</dbReference>
<accession>A0A5C3FEA5</accession>
<dbReference type="InterPro" id="IPR020472">
    <property type="entry name" value="WD40_PAC1"/>
</dbReference>
<proteinExistence type="predicted"/>
<dbReference type="InterPro" id="IPR001680">
    <property type="entry name" value="WD40_rpt"/>
</dbReference>
<feature type="domain" description="PFU" evidence="6">
    <location>
        <begin position="456"/>
        <end position="554"/>
    </location>
</feature>
<evidence type="ECO:0000256" key="1">
    <source>
        <dbReference type="ARBA" id="ARBA00022490"/>
    </source>
</evidence>
<dbReference type="GO" id="GO:0043161">
    <property type="term" value="P:proteasome-mediated ubiquitin-dependent protein catabolic process"/>
    <property type="evidence" value="ECO:0007669"/>
    <property type="project" value="TreeGrafter"/>
</dbReference>
<keyword evidence="1" id="KW-0963">Cytoplasm</keyword>
<dbReference type="PROSITE" id="PS51394">
    <property type="entry name" value="PFU"/>
    <property type="match status" value="1"/>
</dbReference>
<sequence>MSQSSAIDDAAEHNYRLSHILRGHTQDVKAVTAAYDSLSESELILSASRDETAACWSRPLASPAADAFLQGPTYRGHRYANAVAYIQPSAALPRGQVLLGSLDSQIRCFDPLRSGKPVQVLSEHWDNISVLAVAPPPTPNDRNRAAESSPSAAAVPPCFISGSWDKSARVWSYSPPPRSDSPAEWHCVQVLRSHEQAVWGVAIVQSPSPVEPTEAASRNDVDYVQGGLYLTASADLFVRLFVGDRLHAVYAGHTDVVRSIVLLPAASQVADGTQRKTERVQEQQSDGGQQAPPTDFFPGERLFATASNDGTVRVWSLDSRRSPTSGNGGEALRKLVGHTSLVYDLAVVPSLLSPSPSPSSSSSPLSSPPANSTHLVSSGEDGTVRVWDWSIWSVAVLPTSGDIVAGLSDGTVRVYTARSHGTAGSAKAGEPGGAVSVPEQEEHDALVDGVVKQLQERTKSAEQQEFVGCAETQTQAQPPPGKELFESRWYDAVLQIDVSDDSEPLPLPINIGDDRRAVAQRFVERHDLPRSYVEEIVKFIALVLPATVEAPSTATATASTASASAPAPDATTESSTTRTADTASIPPAESTLKMR</sequence>
<dbReference type="Proteomes" id="UP000323386">
    <property type="component" value="Unassembled WGS sequence"/>
</dbReference>
<evidence type="ECO:0000256" key="4">
    <source>
        <dbReference type="PROSITE-ProRule" id="PRU00221"/>
    </source>
</evidence>
<feature type="compositionally biased region" description="Polar residues" evidence="5">
    <location>
        <begin position="282"/>
        <end position="292"/>
    </location>
</feature>
<evidence type="ECO:0000313" key="8">
    <source>
        <dbReference type="Proteomes" id="UP000323386"/>
    </source>
</evidence>
<dbReference type="OrthoDB" id="10265988at2759"/>
<dbReference type="PANTHER" id="PTHR19849:SF0">
    <property type="entry name" value="PHOSPHOLIPASE A-2-ACTIVATING PROTEIN"/>
    <property type="match status" value="1"/>
</dbReference>
<dbReference type="GO" id="GO:0043130">
    <property type="term" value="F:ubiquitin binding"/>
    <property type="evidence" value="ECO:0007669"/>
    <property type="project" value="TreeGrafter"/>
</dbReference>